<sequence>MSTSRSSSEYDHTQMSDKESDNTSLSGHDPVDEDDIWHQALWTLSLGPDDQGYLASELQKLNDMSTCWYEVIFHIPFSLRKEFKTSKTATLPIIHLEETKELLLNPVDAYNIVAATLALQNANGRTLNYITAECEDLGLWISIWLNAFDTVVRRIVDAESKCRIEENEQTQRIFKDLFKIQTSDGPDVLSCGNFKEHSEMGRGHRVTYYDEQEATINRWYYAGWLPQAKTGKEKACNPSLFHQILEQESKGALERKVVLQELEAEYHKFFETFKKETEAAWTKLQVSRRILAQAYRECQSREGDQVVRQGYYYAEKKNEAMEVMYEGALGAYSEAMHKAERDDRREVIIDKFERDRQKEKEKLRKECQERKAQQERNEEEGGKEGKTEERKENKGGK</sequence>
<accession>A0AAE0UD45</accession>
<name>A0AAE0UD45_SORBR</name>
<comment type="caution">
    <text evidence="2">The sequence shown here is derived from an EMBL/GenBank/DDBJ whole genome shotgun (WGS) entry which is preliminary data.</text>
</comment>
<feature type="region of interest" description="Disordered" evidence="1">
    <location>
        <begin position="356"/>
        <end position="397"/>
    </location>
</feature>
<protein>
    <submittedName>
        <fullName evidence="2">Uncharacterized protein</fullName>
    </submittedName>
</protein>
<feature type="region of interest" description="Disordered" evidence="1">
    <location>
        <begin position="1"/>
        <end position="29"/>
    </location>
</feature>
<keyword evidence="3" id="KW-1185">Reference proteome</keyword>
<gene>
    <name evidence="2" type="ORF">B0T20DRAFT_198347</name>
</gene>
<organism evidence="2 3">
    <name type="scientific">Sordaria brevicollis</name>
    <dbReference type="NCBI Taxonomy" id="83679"/>
    <lineage>
        <taxon>Eukaryota</taxon>
        <taxon>Fungi</taxon>
        <taxon>Dikarya</taxon>
        <taxon>Ascomycota</taxon>
        <taxon>Pezizomycotina</taxon>
        <taxon>Sordariomycetes</taxon>
        <taxon>Sordariomycetidae</taxon>
        <taxon>Sordariales</taxon>
        <taxon>Sordariaceae</taxon>
        <taxon>Sordaria</taxon>
    </lineage>
</organism>
<reference evidence="2" key="1">
    <citation type="journal article" date="2023" name="Mol. Phylogenet. Evol.">
        <title>Genome-scale phylogeny and comparative genomics of the fungal order Sordariales.</title>
        <authorList>
            <person name="Hensen N."/>
            <person name="Bonometti L."/>
            <person name="Westerberg I."/>
            <person name="Brannstrom I.O."/>
            <person name="Guillou S."/>
            <person name="Cros-Aarteil S."/>
            <person name="Calhoun S."/>
            <person name="Haridas S."/>
            <person name="Kuo A."/>
            <person name="Mondo S."/>
            <person name="Pangilinan J."/>
            <person name="Riley R."/>
            <person name="LaButti K."/>
            <person name="Andreopoulos B."/>
            <person name="Lipzen A."/>
            <person name="Chen C."/>
            <person name="Yan M."/>
            <person name="Daum C."/>
            <person name="Ng V."/>
            <person name="Clum A."/>
            <person name="Steindorff A."/>
            <person name="Ohm R.A."/>
            <person name="Martin F."/>
            <person name="Silar P."/>
            <person name="Natvig D.O."/>
            <person name="Lalanne C."/>
            <person name="Gautier V."/>
            <person name="Ament-Velasquez S.L."/>
            <person name="Kruys A."/>
            <person name="Hutchinson M.I."/>
            <person name="Powell A.J."/>
            <person name="Barry K."/>
            <person name="Miller A.N."/>
            <person name="Grigoriev I.V."/>
            <person name="Debuchy R."/>
            <person name="Gladieux P."/>
            <person name="Hiltunen Thoren M."/>
            <person name="Johannesson H."/>
        </authorList>
    </citation>
    <scope>NUCLEOTIDE SEQUENCE</scope>
    <source>
        <strain evidence="2">FGSC 1904</strain>
    </source>
</reference>
<evidence type="ECO:0000256" key="1">
    <source>
        <dbReference type="SAM" id="MobiDB-lite"/>
    </source>
</evidence>
<feature type="compositionally biased region" description="Basic and acidic residues" evidence="1">
    <location>
        <begin position="8"/>
        <end position="21"/>
    </location>
</feature>
<dbReference type="Proteomes" id="UP001281003">
    <property type="component" value="Unassembled WGS sequence"/>
</dbReference>
<evidence type="ECO:0000313" key="3">
    <source>
        <dbReference type="Proteomes" id="UP001281003"/>
    </source>
</evidence>
<dbReference type="AlphaFoldDB" id="A0AAE0UD45"/>
<dbReference type="EMBL" id="JAUTDP010000005">
    <property type="protein sequence ID" value="KAK3399370.1"/>
    <property type="molecule type" value="Genomic_DNA"/>
</dbReference>
<reference evidence="2" key="2">
    <citation type="submission" date="2023-07" db="EMBL/GenBank/DDBJ databases">
        <authorList>
            <consortium name="Lawrence Berkeley National Laboratory"/>
            <person name="Haridas S."/>
            <person name="Hensen N."/>
            <person name="Bonometti L."/>
            <person name="Westerberg I."/>
            <person name="Brannstrom I.O."/>
            <person name="Guillou S."/>
            <person name="Cros-Aarteil S."/>
            <person name="Calhoun S."/>
            <person name="Kuo A."/>
            <person name="Mondo S."/>
            <person name="Pangilinan J."/>
            <person name="Riley R."/>
            <person name="LaButti K."/>
            <person name="Andreopoulos B."/>
            <person name="Lipzen A."/>
            <person name="Chen C."/>
            <person name="Yanf M."/>
            <person name="Daum C."/>
            <person name="Ng V."/>
            <person name="Clum A."/>
            <person name="Steindorff A."/>
            <person name="Ohm R."/>
            <person name="Martin F."/>
            <person name="Silar P."/>
            <person name="Natvig D."/>
            <person name="Lalanne C."/>
            <person name="Gautier V."/>
            <person name="Ament-velasquez S.L."/>
            <person name="Kruys A."/>
            <person name="Hutchinson M.I."/>
            <person name="Powell A.J."/>
            <person name="Barry K."/>
            <person name="Miller A.N."/>
            <person name="Grigoriev I.V."/>
            <person name="Debuchy R."/>
            <person name="Gladieux P."/>
            <person name="Thoren M.H."/>
            <person name="Johannesson H."/>
        </authorList>
    </citation>
    <scope>NUCLEOTIDE SEQUENCE</scope>
    <source>
        <strain evidence="2">FGSC 1904</strain>
    </source>
</reference>
<proteinExistence type="predicted"/>
<evidence type="ECO:0000313" key="2">
    <source>
        <dbReference type="EMBL" id="KAK3399370.1"/>
    </source>
</evidence>